<dbReference type="Gene3D" id="2.60.120.260">
    <property type="entry name" value="Galactose-binding domain-like"/>
    <property type="match status" value="1"/>
</dbReference>
<dbReference type="PANTHER" id="PTHR24543:SF291">
    <property type="entry name" value="SMOKE ALARM, ISOFORM D"/>
    <property type="match status" value="1"/>
</dbReference>
<dbReference type="InterPro" id="IPR000421">
    <property type="entry name" value="FA58C"/>
</dbReference>
<dbReference type="PROSITE" id="PS50022">
    <property type="entry name" value="FA58C_3"/>
    <property type="match status" value="1"/>
</dbReference>
<sequence>MGIWVNYWIHGKIYLLPGNTNTFTIVDQKLDPPIIATKIRFLPYSYHVRTVCMRVELVGCRWTGFLVAAPTRQHKHLHHSRQKLDPPIIATKIRFLPYSYHVRTVCVSNWSVAGGQKNQLGSQKSKVILPRLAWQNIHSRMQKGFRVQDTNNILPKTAIK</sequence>
<evidence type="ECO:0000313" key="2">
    <source>
        <dbReference type="EMBL" id="KAJ8977816.1"/>
    </source>
</evidence>
<dbReference type="PANTHER" id="PTHR24543">
    <property type="entry name" value="MULTICOPPER OXIDASE-RELATED"/>
    <property type="match status" value="1"/>
</dbReference>
<dbReference type="PROSITE" id="PS01286">
    <property type="entry name" value="FA58C_2"/>
    <property type="match status" value="1"/>
</dbReference>
<comment type="caution">
    <text evidence="2">The sequence shown here is derived from an EMBL/GenBank/DDBJ whole genome shotgun (WGS) entry which is preliminary data.</text>
</comment>
<protein>
    <recommendedName>
        <fullName evidence="1">F5/8 type C domain-containing protein</fullName>
    </recommendedName>
</protein>
<evidence type="ECO:0000313" key="3">
    <source>
        <dbReference type="Proteomes" id="UP001162164"/>
    </source>
</evidence>
<proteinExistence type="predicted"/>
<evidence type="ECO:0000259" key="1">
    <source>
        <dbReference type="PROSITE" id="PS50022"/>
    </source>
</evidence>
<dbReference type="Proteomes" id="UP001162164">
    <property type="component" value="Unassembled WGS sequence"/>
</dbReference>
<organism evidence="2 3">
    <name type="scientific">Molorchus minor</name>
    <dbReference type="NCBI Taxonomy" id="1323400"/>
    <lineage>
        <taxon>Eukaryota</taxon>
        <taxon>Metazoa</taxon>
        <taxon>Ecdysozoa</taxon>
        <taxon>Arthropoda</taxon>
        <taxon>Hexapoda</taxon>
        <taxon>Insecta</taxon>
        <taxon>Pterygota</taxon>
        <taxon>Neoptera</taxon>
        <taxon>Endopterygota</taxon>
        <taxon>Coleoptera</taxon>
        <taxon>Polyphaga</taxon>
        <taxon>Cucujiformia</taxon>
        <taxon>Chrysomeloidea</taxon>
        <taxon>Cerambycidae</taxon>
        <taxon>Lamiinae</taxon>
        <taxon>Monochamini</taxon>
        <taxon>Molorchus</taxon>
    </lineage>
</organism>
<dbReference type="InterPro" id="IPR008979">
    <property type="entry name" value="Galactose-bd-like_sf"/>
</dbReference>
<dbReference type="EMBL" id="JAPWTJ010000508">
    <property type="protein sequence ID" value="KAJ8977816.1"/>
    <property type="molecule type" value="Genomic_DNA"/>
</dbReference>
<keyword evidence="3" id="KW-1185">Reference proteome</keyword>
<dbReference type="SUPFAM" id="SSF49785">
    <property type="entry name" value="Galactose-binding domain-like"/>
    <property type="match status" value="1"/>
</dbReference>
<reference evidence="2" key="1">
    <citation type="journal article" date="2023" name="Insect Mol. Biol.">
        <title>Genome sequencing provides insights into the evolution of gene families encoding plant cell wall-degrading enzymes in longhorned beetles.</title>
        <authorList>
            <person name="Shin N.R."/>
            <person name="Okamura Y."/>
            <person name="Kirsch R."/>
            <person name="Pauchet Y."/>
        </authorList>
    </citation>
    <scope>NUCLEOTIDE SEQUENCE</scope>
    <source>
        <strain evidence="2">MMC_N1</strain>
    </source>
</reference>
<accession>A0ABQ9JIU5</accession>
<name>A0ABQ9JIU5_9CUCU</name>
<feature type="domain" description="F5/8 type C" evidence="1">
    <location>
        <begin position="1"/>
        <end position="60"/>
    </location>
</feature>
<gene>
    <name evidence="2" type="ORF">NQ317_007517</name>
</gene>